<organism evidence="1 2">
    <name type="scientific">Algoriphagus pacificus</name>
    <dbReference type="NCBI Taxonomy" id="2811234"/>
    <lineage>
        <taxon>Bacteria</taxon>
        <taxon>Pseudomonadati</taxon>
        <taxon>Bacteroidota</taxon>
        <taxon>Cytophagia</taxon>
        <taxon>Cytophagales</taxon>
        <taxon>Cyclobacteriaceae</taxon>
        <taxon>Algoriphagus</taxon>
    </lineage>
</organism>
<sequence>MGSGDYINKLVQGVRGEITIGENHDVLPSVAEENDNVDKEASDINKLLESMRKFEVKGDSKRLIRIDARTEEVLKLLNPTFRVDVTSFVNFLCWEFFKENPELINEIKQSLNKI</sequence>
<dbReference type="Proteomes" id="UP000664480">
    <property type="component" value="Unassembled WGS sequence"/>
</dbReference>
<accession>A0ABS3CKN0</accession>
<protein>
    <submittedName>
        <fullName evidence="1">Uncharacterized protein</fullName>
    </submittedName>
</protein>
<comment type="caution">
    <text evidence="1">The sequence shown here is derived from an EMBL/GenBank/DDBJ whole genome shotgun (WGS) entry which is preliminary data.</text>
</comment>
<name>A0ABS3CKN0_9BACT</name>
<evidence type="ECO:0000313" key="2">
    <source>
        <dbReference type="Proteomes" id="UP000664480"/>
    </source>
</evidence>
<dbReference type="EMBL" id="JAFKCU010000006">
    <property type="protein sequence ID" value="MBN7817673.1"/>
    <property type="molecule type" value="Genomic_DNA"/>
</dbReference>
<gene>
    <name evidence="1" type="ORF">J0A69_19680</name>
</gene>
<dbReference type="RefSeq" id="WP_206588334.1">
    <property type="nucleotide sequence ID" value="NZ_JAFKCU010000006.1"/>
</dbReference>
<keyword evidence="2" id="KW-1185">Reference proteome</keyword>
<evidence type="ECO:0000313" key="1">
    <source>
        <dbReference type="EMBL" id="MBN7817673.1"/>
    </source>
</evidence>
<proteinExistence type="predicted"/>
<reference evidence="1 2" key="1">
    <citation type="submission" date="2021-03" db="EMBL/GenBank/DDBJ databases">
        <title>novel species isolated from a fishpond in China.</title>
        <authorList>
            <person name="Lu H."/>
            <person name="Cai Z."/>
        </authorList>
    </citation>
    <scope>NUCLEOTIDE SEQUENCE [LARGE SCALE GENOMIC DNA]</scope>
    <source>
        <strain evidence="1 2">YJ13C</strain>
    </source>
</reference>